<protein>
    <recommendedName>
        <fullName evidence="1">Phage head-tail joining protein domain-containing protein</fullName>
    </recommendedName>
</protein>
<evidence type="ECO:0000313" key="2">
    <source>
        <dbReference type="EMBL" id="TWT63191.1"/>
    </source>
</evidence>
<evidence type="ECO:0000313" key="3">
    <source>
        <dbReference type="Proteomes" id="UP000316095"/>
    </source>
</evidence>
<dbReference type="InterPro" id="IPR056942">
    <property type="entry name" value="Phage_H_T_join"/>
</dbReference>
<dbReference type="RefSeq" id="WP_146504968.1">
    <property type="nucleotide sequence ID" value="NZ_SJPG01000001.1"/>
</dbReference>
<reference evidence="2 3" key="1">
    <citation type="submission" date="2019-02" db="EMBL/GenBank/DDBJ databases">
        <title>Deep-cultivation of Planctomycetes and their phenomic and genomic characterization uncovers novel biology.</title>
        <authorList>
            <person name="Wiegand S."/>
            <person name="Jogler M."/>
            <person name="Boedeker C."/>
            <person name="Pinto D."/>
            <person name="Vollmers J."/>
            <person name="Rivas-Marin E."/>
            <person name="Kohn T."/>
            <person name="Peeters S.H."/>
            <person name="Heuer A."/>
            <person name="Rast P."/>
            <person name="Oberbeckmann S."/>
            <person name="Bunk B."/>
            <person name="Jeske O."/>
            <person name="Meyerdierks A."/>
            <person name="Storesund J.E."/>
            <person name="Kallscheuer N."/>
            <person name="Luecker S."/>
            <person name="Lage O.M."/>
            <person name="Pohl T."/>
            <person name="Merkel B.J."/>
            <person name="Hornburger P."/>
            <person name="Mueller R.-W."/>
            <person name="Bruemmer F."/>
            <person name="Labrenz M."/>
            <person name="Spormann A.M."/>
            <person name="Op Den Camp H."/>
            <person name="Overmann J."/>
            <person name="Amann R."/>
            <person name="Jetten M.S.M."/>
            <person name="Mascher T."/>
            <person name="Medema M.H."/>
            <person name="Devos D.P."/>
            <person name="Kaster A.-K."/>
            <person name="Ovreas L."/>
            <person name="Rohde M."/>
            <person name="Galperin M.Y."/>
            <person name="Jogler C."/>
        </authorList>
    </citation>
    <scope>NUCLEOTIDE SEQUENCE [LARGE SCALE GENOMIC DNA]</scope>
    <source>
        <strain evidence="2 3">Pan54</strain>
    </source>
</reference>
<dbReference type="EMBL" id="SJPG01000001">
    <property type="protein sequence ID" value="TWT63191.1"/>
    <property type="molecule type" value="Genomic_DNA"/>
</dbReference>
<feature type="domain" description="Phage head-tail joining protein" evidence="1">
    <location>
        <begin position="13"/>
        <end position="124"/>
    </location>
</feature>
<sequence length="128" mass="14868">MSVEIIAARVSRRAHKKLNGFAVLYKRGELTCSPIATVGNTRRDQQFHDGHISRKQIRDFLIDAAELIIDNIPVEPELDDLIEETVGDRVYVYRVVSPGGNEEPFRYSDRHRLTWRLHVELIEERDVE</sequence>
<comment type="caution">
    <text evidence="2">The sequence shown here is derived from an EMBL/GenBank/DDBJ whole genome shotgun (WGS) entry which is preliminary data.</text>
</comment>
<organism evidence="2 3">
    <name type="scientific">Rubinisphaera italica</name>
    <dbReference type="NCBI Taxonomy" id="2527969"/>
    <lineage>
        <taxon>Bacteria</taxon>
        <taxon>Pseudomonadati</taxon>
        <taxon>Planctomycetota</taxon>
        <taxon>Planctomycetia</taxon>
        <taxon>Planctomycetales</taxon>
        <taxon>Planctomycetaceae</taxon>
        <taxon>Rubinisphaera</taxon>
    </lineage>
</organism>
<name>A0A5C5XL76_9PLAN</name>
<dbReference type="Proteomes" id="UP000316095">
    <property type="component" value="Unassembled WGS sequence"/>
</dbReference>
<dbReference type="OrthoDB" id="285024at2"/>
<dbReference type="Pfam" id="PF25138">
    <property type="entry name" value="Phage_H_T_join_3"/>
    <property type="match status" value="1"/>
</dbReference>
<proteinExistence type="predicted"/>
<dbReference type="AlphaFoldDB" id="A0A5C5XL76"/>
<evidence type="ECO:0000259" key="1">
    <source>
        <dbReference type="Pfam" id="PF25138"/>
    </source>
</evidence>
<keyword evidence="3" id="KW-1185">Reference proteome</keyword>
<gene>
    <name evidence="2" type="ORF">Pan54_39440</name>
</gene>
<accession>A0A5C5XL76</accession>